<reference evidence="1" key="1">
    <citation type="submission" date="2019-06" db="EMBL/GenBank/DDBJ databases">
        <authorList>
            <person name="Zheng W."/>
        </authorList>
    </citation>
    <scope>NUCLEOTIDE SEQUENCE</scope>
    <source>
        <strain evidence="1">QDHG01</strain>
    </source>
</reference>
<keyword evidence="2" id="KW-1185">Reference proteome</keyword>
<evidence type="ECO:0000313" key="2">
    <source>
        <dbReference type="Proteomes" id="UP000785679"/>
    </source>
</evidence>
<dbReference type="AlphaFoldDB" id="A0A8J8NBA9"/>
<name>A0A8J8NBA9_HALGN</name>
<organism evidence="1 2">
    <name type="scientific">Halteria grandinella</name>
    <dbReference type="NCBI Taxonomy" id="5974"/>
    <lineage>
        <taxon>Eukaryota</taxon>
        <taxon>Sar</taxon>
        <taxon>Alveolata</taxon>
        <taxon>Ciliophora</taxon>
        <taxon>Intramacronucleata</taxon>
        <taxon>Spirotrichea</taxon>
        <taxon>Stichotrichia</taxon>
        <taxon>Sporadotrichida</taxon>
        <taxon>Halteriidae</taxon>
        <taxon>Halteria</taxon>
    </lineage>
</organism>
<dbReference type="EMBL" id="RRYP01029736">
    <property type="protein sequence ID" value="TNV71709.1"/>
    <property type="molecule type" value="Genomic_DNA"/>
</dbReference>
<comment type="caution">
    <text evidence="1">The sequence shown here is derived from an EMBL/GenBank/DDBJ whole genome shotgun (WGS) entry which is preliminary data.</text>
</comment>
<sequence>MKFIISFENSVLAFLNNEIMLLHQIFLCYQLIQFIIKNMDEYYQTCQFIFYVIKFMIIIKCQLLQQTRQVSLSYTSLPNRRMIQFYVWLKKFLIQKIMIVKQD</sequence>
<evidence type="ECO:0000313" key="1">
    <source>
        <dbReference type="EMBL" id="TNV71709.1"/>
    </source>
</evidence>
<protein>
    <submittedName>
        <fullName evidence="1">Uncharacterized protein</fullName>
    </submittedName>
</protein>
<gene>
    <name evidence="1" type="ORF">FGO68_gene6855</name>
</gene>
<dbReference type="Proteomes" id="UP000785679">
    <property type="component" value="Unassembled WGS sequence"/>
</dbReference>
<accession>A0A8J8NBA9</accession>
<proteinExistence type="predicted"/>